<comment type="caution">
    <text evidence="9">The sequence shown here is derived from an EMBL/GenBank/DDBJ whole genome shotgun (WGS) entry which is preliminary data.</text>
</comment>
<dbReference type="NCBIfam" id="TIGR02351">
    <property type="entry name" value="thiH"/>
    <property type="match status" value="1"/>
</dbReference>
<evidence type="ECO:0000256" key="1">
    <source>
        <dbReference type="ARBA" id="ARBA00001966"/>
    </source>
</evidence>
<dbReference type="InterPro" id="IPR013785">
    <property type="entry name" value="Aldolase_TIM"/>
</dbReference>
<feature type="domain" description="Radical SAM core" evidence="8">
    <location>
        <begin position="71"/>
        <end position="298"/>
    </location>
</feature>
<evidence type="ECO:0000256" key="6">
    <source>
        <dbReference type="ARBA" id="ARBA00023014"/>
    </source>
</evidence>
<reference evidence="9 10" key="1">
    <citation type="submission" date="2018-08" db="EMBL/GenBank/DDBJ databases">
        <title>Genomic Encyclopedia of Archaeal and Bacterial Type Strains, Phase II (KMG-II): from individual species to whole genera.</title>
        <authorList>
            <person name="Goeker M."/>
        </authorList>
    </citation>
    <scope>NUCLEOTIDE SEQUENCE [LARGE SCALE GENOMIC DNA]</scope>
    <source>
        <strain evidence="9 10">DSM 100880</strain>
    </source>
</reference>
<dbReference type="SFLD" id="SFLDF00301">
    <property type="entry name" value="2-iminoacetate_synthase_(ThiH)"/>
    <property type="match status" value="1"/>
</dbReference>
<name>A0A3E0ERY9_9FLAO</name>
<dbReference type="SFLD" id="SFLDG01060">
    <property type="entry name" value="BATS_domain_containing"/>
    <property type="match status" value="1"/>
</dbReference>
<keyword evidence="2" id="KW-0004">4Fe-4S</keyword>
<dbReference type="Pfam" id="PF04055">
    <property type="entry name" value="Radical_SAM"/>
    <property type="match status" value="1"/>
</dbReference>
<dbReference type="RefSeq" id="WP_115811253.1">
    <property type="nucleotide sequence ID" value="NZ_QUNI01000003.1"/>
</dbReference>
<evidence type="ECO:0000259" key="8">
    <source>
        <dbReference type="PROSITE" id="PS51918"/>
    </source>
</evidence>
<evidence type="ECO:0000313" key="10">
    <source>
        <dbReference type="Proteomes" id="UP000257136"/>
    </source>
</evidence>
<dbReference type="InterPro" id="IPR007197">
    <property type="entry name" value="rSAM"/>
</dbReference>
<dbReference type="PANTHER" id="PTHR43583">
    <property type="entry name" value="2-IMINOACETATE SYNTHASE"/>
    <property type="match status" value="1"/>
</dbReference>
<evidence type="ECO:0000256" key="2">
    <source>
        <dbReference type="ARBA" id="ARBA00022485"/>
    </source>
</evidence>
<protein>
    <submittedName>
        <fullName evidence="9">Tyrosine lyase ThiH</fullName>
    </submittedName>
</protein>
<dbReference type="PROSITE" id="PS51918">
    <property type="entry name" value="RADICAL_SAM"/>
    <property type="match status" value="1"/>
</dbReference>
<evidence type="ECO:0000313" key="9">
    <source>
        <dbReference type="EMBL" id="REH00150.1"/>
    </source>
</evidence>
<organism evidence="9 10">
    <name type="scientific">Flavobacterium aquicola</name>
    <dbReference type="NCBI Taxonomy" id="1682742"/>
    <lineage>
        <taxon>Bacteria</taxon>
        <taxon>Pseudomonadati</taxon>
        <taxon>Bacteroidota</taxon>
        <taxon>Flavobacteriia</taxon>
        <taxon>Flavobacteriales</taxon>
        <taxon>Flavobacteriaceae</taxon>
        <taxon>Flavobacterium</taxon>
    </lineage>
</organism>
<comment type="cofactor">
    <cofactor evidence="7">
        <name>[2Fe-2S] cluster</name>
        <dbReference type="ChEBI" id="CHEBI:190135"/>
    </cofactor>
</comment>
<keyword evidence="5" id="KW-0408">Iron</keyword>
<dbReference type="GO" id="GO:0016829">
    <property type="term" value="F:lyase activity"/>
    <property type="evidence" value="ECO:0007669"/>
    <property type="project" value="UniProtKB-KW"/>
</dbReference>
<keyword evidence="9" id="KW-0456">Lyase</keyword>
<keyword evidence="6" id="KW-0411">Iron-sulfur</keyword>
<dbReference type="SMART" id="SM00876">
    <property type="entry name" value="BATS"/>
    <property type="match status" value="1"/>
</dbReference>
<dbReference type="InterPro" id="IPR010722">
    <property type="entry name" value="BATS_dom"/>
</dbReference>
<evidence type="ECO:0000256" key="7">
    <source>
        <dbReference type="ARBA" id="ARBA00034078"/>
    </source>
</evidence>
<dbReference type="GO" id="GO:0005506">
    <property type="term" value="F:iron ion binding"/>
    <property type="evidence" value="ECO:0007669"/>
    <property type="project" value="InterPro"/>
</dbReference>
<sequence>MKTFKSVFEQYDWDTIQSKIYQTTAKEVEQALAKGKRNLDDFLALISPAAQPYLEQMAQISHELTKKRFGKTIQMYAPLYLSNECQNICTYCGFSLDNKIKRKTLTENEIVLEVEALKKAGFDHVLLVTGEANYTVNINYFLNAIEQIRNDFSIISVEVQPLSQEEYERLQVVGVYSVLVYQETYHQEVYKKYHTKGKKSNFDFRLDTPDRIGKAGIHKIGLGVLLGLEDWRTDSFFNALHLDYLQKTYWQTKYSVSFPRLRPAEGIIEPNFIMDDKDLAQLICAYRLWNEDLEISISTRENEKFRNNIIPLGTTSMSAGSKTNPGGYVVDPQSLEQFEISDERSAAEIAEIISQKGYEPVWKDWDRTFSQKSKVESLKA</sequence>
<dbReference type="SFLD" id="SFLDS00029">
    <property type="entry name" value="Radical_SAM"/>
    <property type="match status" value="1"/>
</dbReference>
<dbReference type="InterPro" id="IPR006638">
    <property type="entry name" value="Elp3/MiaA/NifB-like_rSAM"/>
</dbReference>
<dbReference type="CDD" id="cd01335">
    <property type="entry name" value="Radical_SAM"/>
    <property type="match status" value="1"/>
</dbReference>
<dbReference type="Pfam" id="PF06968">
    <property type="entry name" value="BATS"/>
    <property type="match status" value="1"/>
</dbReference>
<evidence type="ECO:0000256" key="3">
    <source>
        <dbReference type="ARBA" id="ARBA00022691"/>
    </source>
</evidence>
<dbReference type="SUPFAM" id="SSF102114">
    <property type="entry name" value="Radical SAM enzymes"/>
    <property type="match status" value="1"/>
</dbReference>
<dbReference type="InterPro" id="IPR034428">
    <property type="entry name" value="ThiH/NoCL/HydG-like"/>
</dbReference>
<evidence type="ECO:0000256" key="4">
    <source>
        <dbReference type="ARBA" id="ARBA00022723"/>
    </source>
</evidence>
<dbReference type="SMART" id="SM00729">
    <property type="entry name" value="Elp3"/>
    <property type="match status" value="1"/>
</dbReference>
<keyword evidence="3" id="KW-0949">S-adenosyl-L-methionine</keyword>
<dbReference type="AlphaFoldDB" id="A0A3E0ERY9"/>
<comment type="cofactor">
    <cofactor evidence="1">
        <name>[4Fe-4S] cluster</name>
        <dbReference type="ChEBI" id="CHEBI:49883"/>
    </cofactor>
</comment>
<dbReference type="GO" id="GO:0051539">
    <property type="term" value="F:4 iron, 4 sulfur cluster binding"/>
    <property type="evidence" value="ECO:0007669"/>
    <property type="project" value="UniProtKB-KW"/>
</dbReference>
<accession>A0A3E0ERY9</accession>
<dbReference type="PANTHER" id="PTHR43583:SF1">
    <property type="entry name" value="2-IMINOACETATE SYNTHASE"/>
    <property type="match status" value="1"/>
</dbReference>
<dbReference type="OrthoDB" id="9801120at2"/>
<evidence type="ECO:0000256" key="5">
    <source>
        <dbReference type="ARBA" id="ARBA00023004"/>
    </source>
</evidence>
<dbReference type="Proteomes" id="UP000257136">
    <property type="component" value="Unassembled WGS sequence"/>
</dbReference>
<keyword evidence="4" id="KW-0479">Metal-binding</keyword>
<dbReference type="EMBL" id="QUNI01000003">
    <property type="protein sequence ID" value="REH00150.1"/>
    <property type="molecule type" value="Genomic_DNA"/>
</dbReference>
<dbReference type="Gene3D" id="3.20.20.70">
    <property type="entry name" value="Aldolase class I"/>
    <property type="match status" value="1"/>
</dbReference>
<dbReference type="InterPro" id="IPR058240">
    <property type="entry name" value="rSAM_sf"/>
</dbReference>
<dbReference type="InterPro" id="IPR012726">
    <property type="entry name" value="ThiH"/>
</dbReference>
<proteinExistence type="predicted"/>
<dbReference type="GO" id="GO:0009228">
    <property type="term" value="P:thiamine biosynthetic process"/>
    <property type="evidence" value="ECO:0007669"/>
    <property type="project" value="InterPro"/>
</dbReference>
<keyword evidence="10" id="KW-1185">Reference proteome</keyword>
<dbReference type="SFLD" id="SFLDG01081">
    <property type="entry name" value="cleavage_of_the_Ca-Cb_bond_in"/>
    <property type="match status" value="1"/>
</dbReference>
<gene>
    <name evidence="9" type="ORF">C8P67_103123</name>
</gene>